<dbReference type="OrthoDB" id="9805821at2"/>
<dbReference type="InterPro" id="IPR019800">
    <property type="entry name" value="Glyco_hydro_3_AS"/>
</dbReference>
<dbReference type="Proteomes" id="UP000190285">
    <property type="component" value="Unassembled WGS sequence"/>
</dbReference>
<dbReference type="PANTHER" id="PTHR42715">
    <property type="entry name" value="BETA-GLUCOSIDASE"/>
    <property type="match status" value="1"/>
</dbReference>
<dbReference type="InterPro" id="IPR002772">
    <property type="entry name" value="Glyco_hydro_3_C"/>
</dbReference>
<dbReference type="InterPro" id="IPR036962">
    <property type="entry name" value="Glyco_hydro_3_N_sf"/>
</dbReference>
<dbReference type="PROSITE" id="PS00775">
    <property type="entry name" value="GLYCOSYL_HYDROL_F3"/>
    <property type="match status" value="1"/>
</dbReference>
<dbReference type="Pfam" id="PF00933">
    <property type="entry name" value="Glyco_hydro_3"/>
    <property type="match status" value="1"/>
</dbReference>
<keyword evidence="7" id="KW-1185">Reference proteome</keyword>
<dbReference type="InterPro" id="IPR036881">
    <property type="entry name" value="Glyco_hydro_3_C_sf"/>
</dbReference>
<dbReference type="Pfam" id="PF01915">
    <property type="entry name" value="Glyco_hydro_3_C"/>
    <property type="match status" value="1"/>
</dbReference>
<dbReference type="EMBL" id="FUZT01000020">
    <property type="protein sequence ID" value="SKC89909.1"/>
    <property type="molecule type" value="Genomic_DNA"/>
</dbReference>
<keyword evidence="4" id="KW-0326">Glycosidase</keyword>
<evidence type="ECO:0000256" key="4">
    <source>
        <dbReference type="RuleBase" id="RU361161"/>
    </source>
</evidence>
<dbReference type="AlphaFoldDB" id="A0A1T5MPW6"/>
<name>A0A1T5MPW6_9FIRM</name>
<dbReference type="InterPro" id="IPR013783">
    <property type="entry name" value="Ig-like_fold"/>
</dbReference>
<accession>A0A1T5MPW6</accession>
<dbReference type="Gene3D" id="3.40.50.1700">
    <property type="entry name" value="Glycoside hydrolase family 3 C-terminal domain"/>
    <property type="match status" value="1"/>
</dbReference>
<protein>
    <submittedName>
        <fullName evidence="6">Beta-glucosidase</fullName>
    </submittedName>
</protein>
<dbReference type="SUPFAM" id="SSF51445">
    <property type="entry name" value="(Trans)glycosidases"/>
    <property type="match status" value="1"/>
</dbReference>
<reference evidence="7" key="1">
    <citation type="submission" date="2017-02" db="EMBL/GenBank/DDBJ databases">
        <authorList>
            <person name="Varghese N."/>
            <person name="Submissions S."/>
        </authorList>
    </citation>
    <scope>NUCLEOTIDE SEQUENCE [LARGE SCALE GENOMIC DNA]</scope>
    <source>
        <strain evidence="7">M1</strain>
    </source>
</reference>
<evidence type="ECO:0000256" key="1">
    <source>
        <dbReference type="ARBA" id="ARBA00005336"/>
    </source>
</evidence>
<evidence type="ECO:0000256" key="3">
    <source>
        <dbReference type="ARBA" id="ARBA00023277"/>
    </source>
</evidence>
<keyword evidence="3" id="KW-0119">Carbohydrate metabolism</keyword>
<proteinExistence type="inferred from homology"/>
<evidence type="ECO:0000259" key="5">
    <source>
        <dbReference type="SMART" id="SM01217"/>
    </source>
</evidence>
<dbReference type="Gene3D" id="2.60.40.10">
    <property type="entry name" value="Immunoglobulins"/>
    <property type="match status" value="1"/>
</dbReference>
<gene>
    <name evidence="6" type="ORF">SAMN02194393_05095</name>
</gene>
<dbReference type="GO" id="GO:0005975">
    <property type="term" value="P:carbohydrate metabolic process"/>
    <property type="evidence" value="ECO:0007669"/>
    <property type="project" value="InterPro"/>
</dbReference>
<feature type="domain" description="Fibronectin type III-like" evidence="5">
    <location>
        <begin position="587"/>
        <end position="657"/>
    </location>
</feature>
<evidence type="ECO:0000313" key="6">
    <source>
        <dbReference type="EMBL" id="SKC89909.1"/>
    </source>
</evidence>
<dbReference type="SUPFAM" id="SSF52279">
    <property type="entry name" value="Beta-D-glucan exohydrolase, C-terminal domain"/>
    <property type="match status" value="1"/>
</dbReference>
<dbReference type="InterPro" id="IPR026891">
    <property type="entry name" value="Fn3-like"/>
</dbReference>
<evidence type="ECO:0000256" key="2">
    <source>
        <dbReference type="ARBA" id="ARBA00022801"/>
    </source>
</evidence>
<dbReference type="GO" id="GO:0008422">
    <property type="term" value="F:beta-glucosidase activity"/>
    <property type="evidence" value="ECO:0007669"/>
    <property type="project" value="UniProtKB-ARBA"/>
</dbReference>
<dbReference type="STRING" id="36842.SAMN02194393_05095"/>
<dbReference type="PANTHER" id="PTHR42715:SF10">
    <property type="entry name" value="BETA-GLUCOSIDASE"/>
    <property type="match status" value="1"/>
</dbReference>
<dbReference type="Pfam" id="PF14310">
    <property type="entry name" value="Fn3-like"/>
    <property type="match status" value="1"/>
</dbReference>
<dbReference type="PRINTS" id="PR00133">
    <property type="entry name" value="GLHYDRLASE3"/>
</dbReference>
<organism evidence="6 7">
    <name type="scientific">Maledivibacter halophilus</name>
    <dbReference type="NCBI Taxonomy" id="36842"/>
    <lineage>
        <taxon>Bacteria</taxon>
        <taxon>Bacillati</taxon>
        <taxon>Bacillota</taxon>
        <taxon>Clostridia</taxon>
        <taxon>Peptostreptococcales</taxon>
        <taxon>Caminicellaceae</taxon>
        <taxon>Maledivibacter</taxon>
    </lineage>
</organism>
<dbReference type="FunFam" id="2.60.40.10:FF:000495">
    <property type="entry name" value="Periplasmic beta-glucosidase"/>
    <property type="match status" value="1"/>
</dbReference>
<dbReference type="SMART" id="SM01217">
    <property type="entry name" value="Fn3_like"/>
    <property type="match status" value="1"/>
</dbReference>
<keyword evidence="2 4" id="KW-0378">Hydrolase</keyword>
<dbReference type="InterPro" id="IPR050288">
    <property type="entry name" value="Cellulose_deg_GH3"/>
</dbReference>
<dbReference type="RefSeq" id="WP_139380464.1">
    <property type="nucleotide sequence ID" value="NZ_FUZT01000020.1"/>
</dbReference>
<dbReference type="InterPro" id="IPR017853">
    <property type="entry name" value="GH"/>
</dbReference>
<sequence>MNINELISKMTIKEKAALCIGASAWCTASVRRLGIPQIVMTDGPHGVRRVENIDEVQNIFSLTKSLPSTCFPTASAVACTWDTELLQRMGEAIGQECISRGIDILLGPGNNMKRTPLCGRNFEYFSEDPYLSGDLAAAFIKGVQSKGVGAALKHFVANNQEHKRHTISAEIDERTLREIYLTAFETAVKEAKPWAVMCAYNKVNGTYCSENNELLTKILREEWGFKGFVLSDWGAVYDRVESLKAGVDLEMPGPQKKSFKKLIKAIRNEEIEEEILDKAVENIIKAVIKSKKAEKKDTEFDQGFHHELARKMASESIVLLKNNNDILPLKEPKTIAIIGRAAKEPHIQGGGSSQVNPTNMDIPYDEIEKLAEQAEIFYEEGYTMDEKVDNNMIDRARNIAQGADIALLFIALPPYKEFESYDRDDMELTKHQIKLINEVASVQPKTVVILNNGSPVSMEDWIDNAAGLLQTWFMGQGGGKALADILFGKVNPSGKLTETFPMRLKDNPTYINYPGENDRVIYGEGIFMGYRYYDKKEIDVQFPFGYGLSYTSFEYSNLNVSSDEFKDIDGLTVEVDVKNTGKLPGKEIVQLYLRDIESRLVRPVKELKGFKKVELKPDETKTISFVLNMRDFAYYHPTYKDWITENGEFEIMIGKSSRDICLTKKVNLVSTTNLPCTLNYTSTVREWLDDEEGRKIIESLSEDIMSRKDFQRVSGSSNIDLWKAAKDTQLIFLLKQMSWAIPIVPDIIMSKLLAKVHNKRI</sequence>
<comment type="similarity">
    <text evidence="1 4">Belongs to the glycosyl hydrolase 3 family.</text>
</comment>
<dbReference type="Gene3D" id="3.20.20.300">
    <property type="entry name" value="Glycoside hydrolase, family 3, N-terminal domain"/>
    <property type="match status" value="1"/>
</dbReference>
<evidence type="ECO:0000313" key="7">
    <source>
        <dbReference type="Proteomes" id="UP000190285"/>
    </source>
</evidence>
<dbReference type="InterPro" id="IPR001764">
    <property type="entry name" value="Glyco_hydro_3_N"/>
</dbReference>